<organism evidence="1 2">
    <name type="scientific">Methylomicrobium album BG8</name>
    <dbReference type="NCBI Taxonomy" id="686340"/>
    <lineage>
        <taxon>Bacteria</taxon>
        <taxon>Pseudomonadati</taxon>
        <taxon>Pseudomonadota</taxon>
        <taxon>Gammaproteobacteria</taxon>
        <taxon>Methylococcales</taxon>
        <taxon>Methylococcaceae</taxon>
        <taxon>Methylomicrobium</taxon>
    </lineage>
</organism>
<accession>H8GPQ3</accession>
<evidence type="ECO:0000313" key="2">
    <source>
        <dbReference type="Proteomes" id="UP000005090"/>
    </source>
</evidence>
<proteinExistence type="predicted"/>
<reference evidence="1 2" key="1">
    <citation type="journal article" date="2013" name="Genome Announc.">
        <title>Genome Sequence of the Obligate Gammaproteobacterial Methanotroph Methylomicrobium album Strain BG8.</title>
        <authorList>
            <person name="Kits K.D."/>
            <person name="Kalyuzhnaya M.G."/>
            <person name="Klotz M.G."/>
            <person name="Jetten M.S."/>
            <person name="Op den Camp H.J."/>
            <person name="Vuilleumier S."/>
            <person name="Bringel F."/>
            <person name="Dispirito A.A."/>
            <person name="Murrell J.C."/>
            <person name="Bruce D."/>
            <person name="Cheng J.F."/>
            <person name="Copeland A."/>
            <person name="Goodwin L."/>
            <person name="Hauser L."/>
            <person name="Lajus A."/>
            <person name="Land M.L."/>
            <person name="Lapidus A."/>
            <person name="Lucas S."/>
            <person name="Medigue C."/>
            <person name="Pitluck S."/>
            <person name="Woyke T."/>
            <person name="Zeytun A."/>
            <person name="Stein L.Y."/>
        </authorList>
    </citation>
    <scope>NUCLEOTIDE SEQUENCE [LARGE SCALE GENOMIC DNA]</scope>
    <source>
        <strain evidence="1 2">BG8</strain>
    </source>
</reference>
<dbReference type="AlphaFoldDB" id="H8GPQ3"/>
<name>H8GPQ3_METAL</name>
<sequence>MKAGSLPAMIGLSVQLSGGGYGERVRLYCLGLAIAAALKLFCERCAGG</sequence>
<protein>
    <submittedName>
        <fullName evidence="1">Uncharacterized protein</fullName>
    </submittedName>
</protein>
<evidence type="ECO:0000313" key="1">
    <source>
        <dbReference type="EMBL" id="EIC28515.1"/>
    </source>
</evidence>
<keyword evidence="2" id="KW-1185">Reference proteome</keyword>
<dbReference type="Proteomes" id="UP000005090">
    <property type="component" value="Chromosome"/>
</dbReference>
<dbReference type="HOGENOM" id="CLU_3154699_0_0_6"/>
<dbReference type="EMBL" id="CM001475">
    <property type="protein sequence ID" value="EIC28515.1"/>
    <property type="molecule type" value="Genomic_DNA"/>
</dbReference>
<gene>
    <name evidence="1" type="ORF">Metal_0676</name>
</gene>
<dbReference type="STRING" id="686340.Metal_0676"/>